<dbReference type="PROSITE" id="PS51257">
    <property type="entry name" value="PROKAR_LIPOPROTEIN"/>
    <property type="match status" value="1"/>
</dbReference>
<feature type="signal peptide" evidence="1">
    <location>
        <begin position="1"/>
        <end position="25"/>
    </location>
</feature>
<gene>
    <name evidence="3" type="ORF">ABNW52_00015</name>
</gene>
<feature type="chain" id="PRO_5046317907" evidence="1">
    <location>
        <begin position="26"/>
        <end position="104"/>
    </location>
</feature>
<dbReference type="Pfam" id="PF04972">
    <property type="entry name" value="BON"/>
    <property type="match status" value="1"/>
</dbReference>
<dbReference type="InterPro" id="IPR007055">
    <property type="entry name" value="BON_dom"/>
</dbReference>
<evidence type="ECO:0000313" key="3">
    <source>
        <dbReference type="EMBL" id="MEQ6289001.1"/>
    </source>
</evidence>
<feature type="domain" description="BON" evidence="2">
    <location>
        <begin position="37"/>
        <end position="104"/>
    </location>
</feature>
<reference evidence="3" key="1">
    <citation type="submission" date="2024-06" db="EMBL/GenBank/DDBJ databases">
        <title>Genome sequence of Vogesella sp. MAHUQ-64.</title>
        <authorList>
            <person name="Huq M.A."/>
        </authorList>
    </citation>
    <scope>NUCLEOTIDE SEQUENCE</scope>
    <source>
        <strain evidence="3">MAHUQ-64</strain>
    </source>
</reference>
<keyword evidence="4" id="KW-1185">Reference proteome</keyword>
<dbReference type="EMBL" id="JBEFLD010000001">
    <property type="protein sequence ID" value="MEQ6289001.1"/>
    <property type="molecule type" value="Genomic_DNA"/>
</dbReference>
<comment type="caution">
    <text evidence="3">The sequence shown here is derived from an EMBL/GenBank/DDBJ whole genome shotgun (WGS) entry which is preliminary data.</text>
</comment>
<evidence type="ECO:0000256" key="1">
    <source>
        <dbReference type="SAM" id="SignalP"/>
    </source>
</evidence>
<evidence type="ECO:0000313" key="4">
    <source>
        <dbReference type="Proteomes" id="UP001433638"/>
    </source>
</evidence>
<keyword evidence="1" id="KW-0732">Signal</keyword>
<dbReference type="Proteomes" id="UP001433638">
    <property type="component" value="Unassembled WGS sequence"/>
</dbReference>
<dbReference type="RefSeq" id="WP_349582271.1">
    <property type="nucleotide sequence ID" value="NZ_JBEFLD010000001.1"/>
</dbReference>
<accession>A0ABV1LZ40</accession>
<dbReference type="PROSITE" id="PS50914">
    <property type="entry name" value="BON"/>
    <property type="match status" value="1"/>
</dbReference>
<evidence type="ECO:0000259" key="2">
    <source>
        <dbReference type="PROSITE" id="PS50914"/>
    </source>
</evidence>
<dbReference type="InterPro" id="IPR014004">
    <property type="entry name" value="Transpt-assoc_nodulatn_dom_bac"/>
</dbReference>
<dbReference type="Gene3D" id="3.30.1340.30">
    <property type="match status" value="1"/>
</dbReference>
<organism evidence="3 4">
    <name type="scientific">Vogesella oryzagri</name>
    <dbReference type="NCBI Taxonomy" id="3160864"/>
    <lineage>
        <taxon>Bacteria</taxon>
        <taxon>Pseudomonadati</taxon>
        <taxon>Pseudomonadota</taxon>
        <taxon>Betaproteobacteria</taxon>
        <taxon>Neisseriales</taxon>
        <taxon>Chromobacteriaceae</taxon>
        <taxon>Vogesella</taxon>
    </lineage>
</organism>
<sequence>MKAFNKYLSAFFVVASLLSAAGCSATREHQSTGQYMDDSVITGRVKTAIFNDPVLKVTEINVETYMGRVQLSGFVRSSADANRAVQLARGVSGVRSVKDNMQIK</sequence>
<proteinExistence type="predicted"/>
<protein>
    <submittedName>
        <fullName evidence="3">BON domain-containing protein</fullName>
    </submittedName>
</protein>
<dbReference type="PANTHER" id="PTHR34606:SF16">
    <property type="entry name" value="BON DOMAIN-CONTAINING PROTEIN"/>
    <property type="match status" value="1"/>
</dbReference>
<dbReference type="PANTHER" id="PTHR34606">
    <property type="entry name" value="BON DOMAIN-CONTAINING PROTEIN"/>
    <property type="match status" value="1"/>
</dbReference>
<name>A0ABV1LZ40_9NEIS</name>
<dbReference type="InterPro" id="IPR051686">
    <property type="entry name" value="Lipoprotein_DolP"/>
</dbReference>
<dbReference type="SMART" id="SM00749">
    <property type="entry name" value="BON"/>
    <property type="match status" value="1"/>
</dbReference>